<organism evidence="2 3">
    <name type="scientific">Lujinxingia vulgaris</name>
    <dbReference type="NCBI Taxonomy" id="2600176"/>
    <lineage>
        <taxon>Bacteria</taxon>
        <taxon>Deltaproteobacteria</taxon>
        <taxon>Bradymonadales</taxon>
        <taxon>Lujinxingiaceae</taxon>
        <taxon>Lujinxingia</taxon>
    </lineage>
</organism>
<dbReference type="EMBL" id="VOSL01000053">
    <property type="protein sequence ID" value="TXD34862.1"/>
    <property type="molecule type" value="Genomic_DNA"/>
</dbReference>
<feature type="region of interest" description="Disordered" evidence="1">
    <location>
        <begin position="1"/>
        <end position="20"/>
    </location>
</feature>
<proteinExistence type="predicted"/>
<evidence type="ECO:0000256" key="1">
    <source>
        <dbReference type="SAM" id="MobiDB-lite"/>
    </source>
</evidence>
<accession>A0A5C6XA17</accession>
<evidence type="ECO:0000313" key="2">
    <source>
        <dbReference type="EMBL" id="TXD34862.1"/>
    </source>
</evidence>
<evidence type="ECO:0000313" key="3">
    <source>
        <dbReference type="Proteomes" id="UP000321046"/>
    </source>
</evidence>
<protein>
    <submittedName>
        <fullName evidence="2">Uncharacterized protein</fullName>
    </submittedName>
</protein>
<dbReference type="AlphaFoldDB" id="A0A5C6XA17"/>
<comment type="caution">
    <text evidence="2">The sequence shown here is derived from an EMBL/GenBank/DDBJ whole genome shotgun (WGS) entry which is preliminary data.</text>
</comment>
<sequence>MRANSLKPDEGSQQSGFDMSESGNQKLLRAMMTVELWVYRENILNTLELIADGPGQREYQRQVPFVSVPAELFNQWDDFYYPDDDHFREAFSDLKLIVLSTFDRVFNDVADATAQELALLDEFMKMEACKTLSFAAREALSRIEKVGDIQA</sequence>
<dbReference type="OrthoDB" id="7052377at2"/>
<feature type="compositionally biased region" description="Polar residues" evidence="1">
    <location>
        <begin position="11"/>
        <end position="20"/>
    </location>
</feature>
<name>A0A5C6XA17_9DELT</name>
<dbReference type="Proteomes" id="UP000321046">
    <property type="component" value="Unassembled WGS sequence"/>
</dbReference>
<reference evidence="2 3" key="1">
    <citation type="submission" date="2019-08" db="EMBL/GenBank/DDBJ databases">
        <title>Bradymonadales sp. TMQ2.</title>
        <authorList>
            <person name="Liang Q."/>
        </authorList>
    </citation>
    <scope>NUCLEOTIDE SEQUENCE [LARGE SCALE GENOMIC DNA]</scope>
    <source>
        <strain evidence="2 3">TMQ2</strain>
    </source>
</reference>
<gene>
    <name evidence="2" type="ORF">FRC96_12440</name>
</gene>
<dbReference type="RefSeq" id="WP_146974813.1">
    <property type="nucleotide sequence ID" value="NZ_VOSL01000053.1"/>
</dbReference>